<evidence type="ECO:0000256" key="5">
    <source>
        <dbReference type="ARBA" id="ARBA00022669"/>
    </source>
</evidence>
<dbReference type="SUPFAM" id="SSF57016">
    <property type="entry name" value="Plant lectins/antimicrobial peptides"/>
    <property type="match status" value="1"/>
</dbReference>
<dbReference type="OrthoDB" id="1193027at2759"/>
<dbReference type="EMBL" id="CACSLK010027838">
    <property type="protein sequence ID" value="CAA0833297.1"/>
    <property type="molecule type" value="Genomic_DNA"/>
</dbReference>
<dbReference type="InterPro" id="IPR018371">
    <property type="entry name" value="Chitin-binding_1_CS"/>
</dbReference>
<sequence length="153" mass="16233">MNSFTTKKSLPPIHGLLALAFLLVAGAQCASAQNCGCTNNLCCSRFGYCGTGDPYCGDGCQAGPCYASQGGGNLGNIVTDAFFNGIANRAGANCPGRGFYTRSAFLQAARSYPQFGTGSQDVARREVAAFFAHVTHETGCKFCFYRKRKKKLP</sequence>
<comment type="caution">
    <text evidence="9">Lacks conserved residue(s) required for the propagation of feature annotation.</text>
</comment>
<dbReference type="InterPro" id="IPR000726">
    <property type="entry name" value="Glyco_hydro_19_cat"/>
</dbReference>
<dbReference type="GO" id="GO:0006952">
    <property type="term" value="P:defense response"/>
    <property type="evidence" value="ECO:0007669"/>
    <property type="project" value="UniProtKB-KW"/>
</dbReference>
<dbReference type="GO" id="GO:0006032">
    <property type="term" value="P:chitin catabolic process"/>
    <property type="evidence" value="ECO:0007669"/>
    <property type="project" value="UniProtKB-KW"/>
</dbReference>
<dbReference type="PROSITE" id="PS00773">
    <property type="entry name" value="CHITINASE_19_1"/>
    <property type="match status" value="1"/>
</dbReference>
<dbReference type="PRINTS" id="PR00451">
    <property type="entry name" value="CHITINBINDNG"/>
</dbReference>
<feature type="disulfide bond" evidence="9">
    <location>
        <begin position="37"/>
        <end position="49"/>
    </location>
</feature>
<keyword evidence="7" id="KW-0624">Polysaccharide degradation</keyword>
<dbReference type="InterPro" id="IPR036861">
    <property type="entry name" value="Endochitinase-like_sf"/>
</dbReference>
<name>A0A9N7RJM2_STRHE</name>
<feature type="signal peptide" evidence="10">
    <location>
        <begin position="1"/>
        <end position="32"/>
    </location>
</feature>
<keyword evidence="8 9" id="KW-1015">Disulfide bond</keyword>
<keyword evidence="6" id="KW-0611">Plant defense</keyword>
<comment type="function">
    <text evidence="1">Defense against chitin-containing fungal pathogens.</text>
</comment>
<dbReference type="Pfam" id="PF00182">
    <property type="entry name" value="Glyco_hydro_19"/>
    <property type="match status" value="1"/>
</dbReference>
<evidence type="ECO:0000256" key="8">
    <source>
        <dbReference type="ARBA" id="ARBA00023157"/>
    </source>
</evidence>
<dbReference type="GO" id="GO:0005773">
    <property type="term" value="C:vacuole"/>
    <property type="evidence" value="ECO:0007669"/>
    <property type="project" value="UniProtKB-SubCell"/>
</dbReference>
<dbReference type="InterPro" id="IPR023346">
    <property type="entry name" value="Lysozyme-like_dom_sf"/>
</dbReference>
<dbReference type="Pfam" id="PF00187">
    <property type="entry name" value="Chitin_bind_1"/>
    <property type="match status" value="1"/>
</dbReference>
<evidence type="ECO:0000256" key="6">
    <source>
        <dbReference type="ARBA" id="ARBA00022821"/>
    </source>
</evidence>
<dbReference type="CDD" id="cd00035">
    <property type="entry name" value="ChtBD1"/>
    <property type="match status" value="1"/>
</dbReference>
<evidence type="ECO:0000256" key="10">
    <source>
        <dbReference type="SAM" id="SignalP"/>
    </source>
</evidence>
<comment type="caution">
    <text evidence="12">The sequence shown here is derived from an EMBL/GenBank/DDBJ whole genome shotgun (WGS) entry which is preliminary data.</text>
</comment>
<comment type="similarity">
    <text evidence="3">Belongs to the glycosyl hydrolase 19 family. Chitinase class I subfamily.</text>
</comment>
<protein>
    <submittedName>
        <fullName evidence="12">Homolog of carrot EP3-3 chitinase</fullName>
    </submittedName>
</protein>
<evidence type="ECO:0000256" key="3">
    <source>
        <dbReference type="ARBA" id="ARBA00009373"/>
    </source>
</evidence>
<dbReference type="GO" id="GO:0004568">
    <property type="term" value="F:chitinase activity"/>
    <property type="evidence" value="ECO:0007669"/>
    <property type="project" value="InterPro"/>
</dbReference>
<dbReference type="SUPFAM" id="SSF53955">
    <property type="entry name" value="Lysozyme-like"/>
    <property type="match status" value="1"/>
</dbReference>
<reference evidence="12" key="1">
    <citation type="submission" date="2019-12" db="EMBL/GenBank/DDBJ databases">
        <authorList>
            <person name="Scholes J."/>
        </authorList>
    </citation>
    <scope>NUCLEOTIDE SEQUENCE</scope>
</reference>
<keyword evidence="5 9" id="KW-0147">Chitin-binding</keyword>
<evidence type="ECO:0000313" key="12">
    <source>
        <dbReference type="EMBL" id="CAA0833297.1"/>
    </source>
</evidence>
<keyword evidence="13" id="KW-1185">Reference proteome</keyword>
<dbReference type="Proteomes" id="UP001153555">
    <property type="component" value="Unassembled WGS sequence"/>
</dbReference>
<dbReference type="PROSITE" id="PS50941">
    <property type="entry name" value="CHIT_BIND_I_2"/>
    <property type="match status" value="1"/>
</dbReference>
<dbReference type="SMART" id="SM00270">
    <property type="entry name" value="ChtBD1"/>
    <property type="match status" value="1"/>
</dbReference>
<dbReference type="PANTHER" id="PTHR22595">
    <property type="entry name" value="CHITINASE-RELATED"/>
    <property type="match status" value="1"/>
</dbReference>
<evidence type="ECO:0000256" key="2">
    <source>
        <dbReference type="ARBA" id="ARBA00004116"/>
    </source>
</evidence>
<evidence type="ECO:0000256" key="7">
    <source>
        <dbReference type="ARBA" id="ARBA00023024"/>
    </source>
</evidence>
<evidence type="ECO:0000256" key="4">
    <source>
        <dbReference type="ARBA" id="ARBA00022554"/>
    </source>
</evidence>
<keyword evidence="4" id="KW-0926">Vacuole</keyword>
<dbReference type="AlphaFoldDB" id="A0A9N7RJM2"/>
<dbReference type="Gene3D" id="3.30.60.10">
    <property type="entry name" value="Endochitinase-like"/>
    <property type="match status" value="1"/>
</dbReference>
<gene>
    <name evidence="12" type="ORF">SHERM_28564</name>
</gene>
<feature type="disulfide bond" evidence="9">
    <location>
        <begin position="42"/>
        <end position="56"/>
    </location>
</feature>
<feature type="chain" id="PRO_5040384751" evidence="10">
    <location>
        <begin position="33"/>
        <end position="153"/>
    </location>
</feature>
<accession>A0A9N7RJM2</accession>
<evidence type="ECO:0000313" key="13">
    <source>
        <dbReference type="Proteomes" id="UP001153555"/>
    </source>
</evidence>
<keyword evidence="7" id="KW-0146">Chitin degradation</keyword>
<keyword evidence="7" id="KW-0119">Carbohydrate metabolism</keyword>
<dbReference type="InterPro" id="IPR001002">
    <property type="entry name" value="Chitin-bd_1"/>
</dbReference>
<organism evidence="12 13">
    <name type="scientific">Striga hermonthica</name>
    <name type="common">Purple witchweed</name>
    <name type="synonym">Buchnera hermonthica</name>
    <dbReference type="NCBI Taxonomy" id="68872"/>
    <lineage>
        <taxon>Eukaryota</taxon>
        <taxon>Viridiplantae</taxon>
        <taxon>Streptophyta</taxon>
        <taxon>Embryophyta</taxon>
        <taxon>Tracheophyta</taxon>
        <taxon>Spermatophyta</taxon>
        <taxon>Magnoliopsida</taxon>
        <taxon>eudicotyledons</taxon>
        <taxon>Gunneridae</taxon>
        <taxon>Pentapetalae</taxon>
        <taxon>asterids</taxon>
        <taxon>lamiids</taxon>
        <taxon>Lamiales</taxon>
        <taxon>Orobanchaceae</taxon>
        <taxon>Buchnereae</taxon>
        <taxon>Striga</taxon>
    </lineage>
</organism>
<evidence type="ECO:0000259" key="11">
    <source>
        <dbReference type="PROSITE" id="PS50941"/>
    </source>
</evidence>
<comment type="subcellular location">
    <subcellularLocation>
        <location evidence="2">Vacuole</location>
    </subcellularLocation>
</comment>
<feature type="domain" description="Chitin-binding type-1" evidence="11">
    <location>
        <begin position="32"/>
        <end position="67"/>
    </location>
</feature>
<dbReference type="PROSITE" id="PS00026">
    <property type="entry name" value="CHIT_BIND_I_1"/>
    <property type="match status" value="1"/>
</dbReference>
<evidence type="ECO:0000256" key="1">
    <source>
        <dbReference type="ARBA" id="ARBA00003102"/>
    </source>
</evidence>
<dbReference type="GO" id="GO:0008061">
    <property type="term" value="F:chitin binding"/>
    <property type="evidence" value="ECO:0007669"/>
    <property type="project" value="UniProtKB-UniRule"/>
</dbReference>
<proteinExistence type="inferred from homology"/>
<dbReference type="Gene3D" id="1.10.530.10">
    <property type="match status" value="1"/>
</dbReference>
<dbReference type="PANTHER" id="PTHR22595:SF193">
    <property type="entry name" value="ENDOCHITINASE EP3"/>
    <property type="match status" value="1"/>
</dbReference>
<dbReference type="GO" id="GO:0016998">
    <property type="term" value="P:cell wall macromolecule catabolic process"/>
    <property type="evidence" value="ECO:0007669"/>
    <property type="project" value="InterPro"/>
</dbReference>
<keyword evidence="10" id="KW-0732">Signal</keyword>
<evidence type="ECO:0000256" key="9">
    <source>
        <dbReference type="PROSITE-ProRule" id="PRU00261"/>
    </source>
</evidence>